<feature type="transmembrane region" description="Helical" evidence="1">
    <location>
        <begin position="101"/>
        <end position="122"/>
    </location>
</feature>
<keyword evidence="3" id="KW-1185">Reference proteome</keyword>
<keyword evidence="1" id="KW-1133">Transmembrane helix</keyword>
<organism evidence="2 3">
    <name type="scientific">Parapedobacter indicus</name>
    <dbReference type="NCBI Taxonomy" id="1477437"/>
    <lineage>
        <taxon>Bacteria</taxon>
        <taxon>Pseudomonadati</taxon>
        <taxon>Bacteroidota</taxon>
        <taxon>Sphingobacteriia</taxon>
        <taxon>Sphingobacteriales</taxon>
        <taxon>Sphingobacteriaceae</taxon>
        <taxon>Parapedobacter</taxon>
    </lineage>
</organism>
<dbReference type="Proteomes" id="UP000198670">
    <property type="component" value="Unassembled WGS sequence"/>
</dbReference>
<feature type="transmembrane region" description="Helical" evidence="1">
    <location>
        <begin position="155"/>
        <end position="176"/>
    </location>
</feature>
<evidence type="ECO:0008006" key="4">
    <source>
        <dbReference type="Google" id="ProtNLM"/>
    </source>
</evidence>
<feature type="transmembrane region" description="Helical" evidence="1">
    <location>
        <begin position="25"/>
        <end position="46"/>
    </location>
</feature>
<evidence type="ECO:0000313" key="2">
    <source>
        <dbReference type="EMBL" id="SFI48052.1"/>
    </source>
</evidence>
<gene>
    <name evidence="2" type="ORF">SAMN05444682_104118</name>
</gene>
<keyword evidence="1" id="KW-0472">Membrane</keyword>
<feature type="transmembrane region" description="Helical" evidence="1">
    <location>
        <begin position="58"/>
        <end position="80"/>
    </location>
</feature>
<dbReference type="RefSeq" id="WP_090626389.1">
    <property type="nucleotide sequence ID" value="NZ_FOQO01000004.1"/>
</dbReference>
<evidence type="ECO:0000256" key="1">
    <source>
        <dbReference type="SAM" id="Phobius"/>
    </source>
</evidence>
<name>A0A1I3IJF1_9SPHI</name>
<dbReference type="OrthoDB" id="1523880at2"/>
<feature type="transmembrane region" description="Helical" evidence="1">
    <location>
        <begin position="188"/>
        <end position="208"/>
    </location>
</feature>
<proteinExistence type="predicted"/>
<dbReference type="AlphaFoldDB" id="A0A1I3IJF1"/>
<protein>
    <recommendedName>
        <fullName evidence="4">ABC-2 family transporter protein</fullName>
    </recommendedName>
</protein>
<sequence>MNNVFSLNRFLLLARGHFKKNLKTYVVSCLVFAGVTFGLFYLLISSKRAEVVTAGDQFAIYVIVIYGGLFIFSASIFQPFQHARERIFQLLLPASRFEKFLLAWLVSLVGYTACANGIFFVARYGVLQYYMLKGYEVSAFPGYSWLLHQKDGETLAAMFGMIYVFIHAFALVGSMIFRKIAVLKASFLLLLVLAGYWIFIGTLFKTLFPQVATTASLLPFTPLHITNEGTSYTVAISGWLYWLLALSLVIIGLLWLAAYHKLREKEA</sequence>
<feature type="transmembrane region" description="Helical" evidence="1">
    <location>
        <begin position="239"/>
        <end position="259"/>
    </location>
</feature>
<dbReference type="STRING" id="1477437.SAMN05444682_104118"/>
<evidence type="ECO:0000313" key="3">
    <source>
        <dbReference type="Proteomes" id="UP000198670"/>
    </source>
</evidence>
<keyword evidence="1" id="KW-0812">Transmembrane</keyword>
<dbReference type="EMBL" id="FOQO01000004">
    <property type="protein sequence ID" value="SFI48052.1"/>
    <property type="molecule type" value="Genomic_DNA"/>
</dbReference>
<reference evidence="2 3" key="1">
    <citation type="submission" date="2016-10" db="EMBL/GenBank/DDBJ databases">
        <authorList>
            <person name="de Groot N.N."/>
        </authorList>
    </citation>
    <scope>NUCLEOTIDE SEQUENCE [LARGE SCALE GENOMIC DNA]</scope>
    <source>
        <strain evidence="2 3">RK1</strain>
    </source>
</reference>
<accession>A0A1I3IJF1</accession>